<dbReference type="InterPro" id="IPR045666">
    <property type="entry name" value="OpdA_N"/>
</dbReference>
<organism evidence="12 13">
    <name type="scientific">Candidatus Erwinia haradaeae</name>
    <dbReference type="NCBI Taxonomy" id="1922217"/>
    <lineage>
        <taxon>Bacteria</taxon>
        <taxon>Pseudomonadati</taxon>
        <taxon>Pseudomonadota</taxon>
        <taxon>Gammaproteobacteria</taxon>
        <taxon>Enterobacterales</taxon>
        <taxon>Erwiniaceae</taxon>
        <taxon>Erwinia</taxon>
    </lineage>
</organism>
<dbReference type="GO" id="GO:0046872">
    <property type="term" value="F:metal ion binding"/>
    <property type="evidence" value="ECO:0007669"/>
    <property type="project" value="UniProtKB-UniRule"/>
</dbReference>
<comment type="cofactor">
    <cofactor evidence="9">
        <name>Zn(2+)</name>
        <dbReference type="ChEBI" id="CHEBI:29105"/>
    </cofactor>
    <text evidence="9">Binds 1 zinc ion.</text>
</comment>
<dbReference type="PANTHER" id="PTHR43660">
    <property type="entry name" value="DIPEPTIDYL CARBOXYPEPTIDASE"/>
    <property type="match status" value="1"/>
</dbReference>
<name>A0A803GCF4_9GAMM</name>
<evidence type="ECO:0000313" key="13">
    <source>
        <dbReference type="Proteomes" id="UP000294289"/>
    </source>
</evidence>
<evidence type="ECO:0000256" key="1">
    <source>
        <dbReference type="ARBA" id="ARBA00006040"/>
    </source>
</evidence>
<evidence type="ECO:0000313" key="12">
    <source>
        <dbReference type="EMBL" id="VFP87943.1"/>
    </source>
</evidence>
<evidence type="ECO:0000259" key="10">
    <source>
        <dbReference type="Pfam" id="PF01432"/>
    </source>
</evidence>
<dbReference type="CDD" id="cd06456">
    <property type="entry name" value="M3A_DCP"/>
    <property type="match status" value="1"/>
</dbReference>
<protein>
    <recommendedName>
        <fullName evidence="8">oligopeptidase A</fullName>
        <ecNumber evidence="8">3.4.24.70</ecNumber>
    </recommendedName>
</protein>
<evidence type="ECO:0000256" key="8">
    <source>
        <dbReference type="ARBA" id="ARBA00026100"/>
    </source>
</evidence>
<keyword evidence="5 9" id="KW-0862">Zinc</keyword>
<dbReference type="InterPro" id="IPR024079">
    <property type="entry name" value="MetalloPept_cat_dom_sf"/>
</dbReference>
<dbReference type="PANTHER" id="PTHR43660:SF1">
    <property type="entry name" value="DIPEPTIDYL CARBOXYPEPTIDASE"/>
    <property type="match status" value="1"/>
</dbReference>
<dbReference type="InterPro" id="IPR034005">
    <property type="entry name" value="M3A_DCP"/>
</dbReference>
<evidence type="ECO:0000256" key="6">
    <source>
        <dbReference type="ARBA" id="ARBA00023049"/>
    </source>
</evidence>
<comment type="catalytic activity">
    <reaction evidence="7">
        <text>Hydrolysis of oligopeptides, with broad specificity. Gly or Ala commonly occur as P1 or P1' residues, but more distant residues are also important, as is shown by the fact that Z-Gly-Pro-Gly-|-Gly-Pro-Ala is cleaved, but not Z-(Gly)(5).</text>
        <dbReference type="EC" id="3.4.24.70"/>
    </reaction>
</comment>
<dbReference type="Gene3D" id="1.10.1370.10">
    <property type="entry name" value="Neurolysin, domain 3"/>
    <property type="match status" value="1"/>
</dbReference>
<evidence type="ECO:0000256" key="7">
    <source>
        <dbReference type="ARBA" id="ARBA00024603"/>
    </source>
</evidence>
<dbReference type="Gene3D" id="3.40.390.10">
    <property type="entry name" value="Collagenase (Catalytic Domain)"/>
    <property type="match status" value="1"/>
</dbReference>
<dbReference type="OrthoDB" id="9773538at2"/>
<dbReference type="GO" id="GO:0005829">
    <property type="term" value="C:cytosol"/>
    <property type="evidence" value="ECO:0007669"/>
    <property type="project" value="UniProtKB-ARBA"/>
</dbReference>
<dbReference type="SUPFAM" id="SSF55486">
    <property type="entry name" value="Metalloproteases ('zincins'), catalytic domain"/>
    <property type="match status" value="1"/>
</dbReference>
<comment type="similarity">
    <text evidence="1 9">Belongs to the peptidase M3 family.</text>
</comment>
<dbReference type="FunFam" id="3.40.390.10:FF:000009">
    <property type="entry name" value="Oligopeptidase A"/>
    <property type="match status" value="1"/>
</dbReference>
<keyword evidence="2 9" id="KW-0645">Protease</keyword>
<evidence type="ECO:0000256" key="4">
    <source>
        <dbReference type="ARBA" id="ARBA00022801"/>
    </source>
</evidence>
<dbReference type="Gene3D" id="1.10.1370.40">
    <property type="match status" value="1"/>
</dbReference>
<dbReference type="Pfam" id="PF19310">
    <property type="entry name" value="TOP_N"/>
    <property type="match status" value="1"/>
</dbReference>
<evidence type="ECO:0000256" key="5">
    <source>
        <dbReference type="ARBA" id="ARBA00022833"/>
    </source>
</evidence>
<accession>A0A803GCF4</accession>
<dbReference type="AlphaFoldDB" id="A0A803GCF4"/>
<dbReference type="InterPro" id="IPR001567">
    <property type="entry name" value="Pept_M3A_M3B_dom"/>
</dbReference>
<keyword evidence="6 9" id="KW-0482">Metalloprotease</keyword>
<feature type="domain" description="Oligopeptidase A N-terminal" evidence="11">
    <location>
        <begin position="42"/>
        <end position="146"/>
    </location>
</feature>
<dbReference type="Pfam" id="PF01432">
    <property type="entry name" value="Peptidase_M3"/>
    <property type="match status" value="1"/>
</dbReference>
<evidence type="ECO:0000259" key="11">
    <source>
        <dbReference type="Pfam" id="PF19310"/>
    </source>
</evidence>
<reference evidence="12 13" key="1">
    <citation type="submission" date="2019-02" db="EMBL/GenBank/DDBJ databases">
        <authorList>
            <person name="Manzano-Marin A."/>
            <person name="Manzano-Marin A."/>
        </authorList>
    </citation>
    <scope>NUCLEOTIDE SEQUENCE [LARGE SCALE GENOMIC DNA]</scope>
    <source>
        <strain evidence="12 13">ErCipiceae</strain>
    </source>
</reference>
<dbReference type="InterPro" id="IPR045090">
    <property type="entry name" value="Pept_M3A_M3B"/>
</dbReference>
<evidence type="ECO:0000256" key="9">
    <source>
        <dbReference type="RuleBase" id="RU003435"/>
    </source>
</evidence>
<dbReference type="GO" id="GO:0004222">
    <property type="term" value="F:metalloendopeptidase activity"/>
    <property type="evidence" value="ECO:0007669"/>
    <property type="project" value="UniProtKB-EC"/>
</dbReference>
<dbReference type="RefSeq" id="WP_157990960.1">
    <property type="nucleotide sequence ID" value="NZ_LR217737.1"/>
</dbReference>
<sequence length="689" mass="80707">MINPLLSSFRLPPFYKIKPEHMVPAITQKLNQCRLVINRIITQGEPYYWDNFVQPISEVTNELNCLFSLVSHLNSVKNSPILRLAYEKILILVEEYSTWVGQNQALYKAYCNIKNEVNIYTTLSFEQKKMIKNTLRDFKLSAIDLPRDIQYRYGQITIRLSILSSKYSNNVLDATLGWNKLIIDKNELSGIPESTILLAKKRAEDQGKNGWLLSLDDPSYRSILTYCDTQYLREEFYRVYFTRASDQGPNAGKWDNTEVMQEALTLRYELAELLGFSSYASQSLVTKMAQTPMEVSNFLNTLAERVRSSAKVELEKLSDFVKKIYGTDRLQPWDIAYYSEKYKQNLYHFNSEDLRAYFPEYRVLYGLFEIIHRVFGITSKERHNVEIYHKDVRFFDLFDDKNYYRGSFFLDLYSRDHKRSGAWMDECVTQMRKSDGSLQKPVAYLVCNFDRPLNGQPALFTHNEVITLFHEFGHALHHILTKIDIPLISGINGVPWDAIELPSQLMEKWCWHPESLKIISEHYKTLEPLPDDLIYKILEAKNYQAALSMLRQIEFSLFDFRLHEECYPGKDINILDIFQEVHSRISVFPLLEWNRFPHTFSHIFSGGYAAGYYSYLWAAVLASDCWSRFEKEGIFNRKTGESFLDNILTRGGSEDFMALFCRFRGRKPQIDPFLYQNGITIQNSQEAFY</sequence>
<evidence type="ECO:0000256" key="3">
    <source>
        <dbReference type="ARBA" id="ARBA00022723"/>
    </source>
</evidence>
<proteinExistence type="inferred from homology"/>
<dbReference type="Proteomes" id="UP000294289">
    <property type="component" value="Chromosome"/>
</dbReference>
<dbReference type="NCBIfam" id="NF008159">
    <property type="entry name" value="PRK10911.1"/>
    <property type="match status" value="1"/>
</dbReference>
<keyword evidence="3 9" id="KW-0479">Metal-binding</keyword>
<dbReference type="EC" id="3.4.24.70" evidence="8"/>
<gene>
    <name evidence="12" type="primary">prlC</name>
    <name evidence="12" type="ORF">ERCIPICE3303_284</name>
</gene>
<evidence type="ECO:0000256" key="2">
    <source>
        <dbReference type="ARBA" id="ARBA00022670"/>
    </source>
</evidence>
<dbReference type="GO" id="GO:0006508">
    <property type="term" value="P:proteolysis"/>
    <property type="evidence" value="ECO:0007669"/>
    <property type="project" value="UniProtKB-KW"/>
</dbReference>
<dbReference type="InterPro" id="IPR024077">
    <property type="entry name" value="Neurolysin/TOP_dom2"/>
</dbReference>
<dbReference type="EMBL" id="LR217737">
    <property type="protein sequence ID" value="VFP87943.1"/>
    <property type="molecule type" value="Genomic_DNA"/>
</dbReference>
<feature type="domain" description="Peptidase M3A/M3B catalytic" evidence="10">
    <location>
        <begin position="224"/>
        <end position="677"/>
    </location>
</feature>
<keyword evidence="4 9" id="KW-0378">Hydrolase</keyword>